<dbReference type="GO" id="GO:0004500">
    <property type="term" value="F:dopamine beta-monooxygenase activity"/>
    <property type="evidence" value="ECO:0007669"/>
    <property type="project" value="InterPro"/>
</dbReference>
<dbReference type="AlphaFoldDB" id="A0A2P6MZU3"/>
<dbReference type="Gene3D" id="2.60.40.1210">
    <property type="entry name" value="Cellobiose dehydrogenase, cytochrome domain"/>
    <property type="match status" value="1"/>
</dbReference>
<dbReference type="InParanoid" id="A0A2P6MZU3"/>
<dbReference type="PROSITE" id="PS50836">
    <property type="entry name" value="DOMON"/>
    <property type="match status" value="1"/>
</dbReference>
<dbReference type="GO" id="GO:0042420">
    <property type="term" value="P:dopamine catabolic process"/>
    <property type="evidence" value="ECO:0007669"/>
    <property type="project" value="TreeGrafter"/>
</dbReference>
<feature type="signal peptide" evidence="1">
    <location>
        <begin position="1"/>
        <end position="18"/>
    </location>
</feature>
<dbReference type="GO" id="GO:0006589">
    <property type="term" value="P:octopamine biosynthetic process"/>
    <property type="evidence" value="ECO:0007669"/>
    <property type="project" value="TreeGrafter"/>
</dbReference>
<dbReference type="PANTHER" id="PTHR10157:SF23">
    <property type="entry name" value="MOXD1 HOMOLOG 1"/>
    <property type="match status" value="1"/>
</dbReference>
<dbReference type="InterPro" id="IPR005018">
    <property type="entry name" value="DOMON_domain"/>
</dbReference>
<comment type="caution">
    <text evidence="3">The sequence shown here is derived from an EMBL/GenBank/DDBJ whole genome shotgun (WGS) entry which is preliminary data.</text>
</comment>
<gene>
    <name evidence="3" type="ORF">PROFUN_13622</name>
</gene>
<evidence type="ECO:0000313" key="4">
    <source>
        <dbReference type="Proteomes" id="UP000241769"/>
    </source>
</evidence>
<dbReference type="SUPFAM" id="SSF49344">
    <property type="entry name" value="CBD9-like"/>
    <property type="match status" value="1"/>
</dbReference>
<dbReference type="Pfam" id="PF03351">
    <property type="entry name" value="DOMON"/>
    <property type="match status" value="1"/>
</dbReference>
<evidence type="ECO:0000256" key="1">
    <source>
        <dbReference type="SAM" id="SignalP"/>
    </source>
</evidence>
<name>A0A2P6MZU3_9EUKA</name>
<feature type="domain" description="DOMON" evidence="2">
    <location>
        <begin position="33"/>
        <end position="151"/>
    </location>
</feature>
<dbReference type="GO" id="GO:0005507">
    <property type="term" value="F:copper ion binding"/>
    <property type="evidence" value="ECO:0007669"/>
    <property type="project" value="TreeGrafter"/>
</dbReference>
<keyword evidence="4" id="KW-1185">Reference proteome</keyword>
<dbReference type="GO" id="GO:0042421">
    <property type="term" value="P:norepinephrine biosynthetic process"/>
    <property type="evidence" value="ECO:0007669"/>
    <property type="project" value="TreeGrafter"/>
</dbReference>
<dbReference type="GO" id="GO:0030667">
    <property type="term" value="C:secretory granule membrane"/>
    <property type="evidence" value="ECO:0007669"/>
    <property type="project" value="TreeGrafter"/>
</dbReference>
<keyword evidence="1" id="KW-0732">Signal</keyword>
<dbReference type="InterPro" id="IPR000945">
    <property type="entry name" value="DBH-like"/>
</dbReference>
<dbReference type="CDD" id="cd09631">
    <property type="entry name" value="DOMON_DOH"/>
    <property type="match status" value="1"/>
</dbReference>
<dbReference type="STRING" id="1890364.A0A2P6MZU3"/>
<dbReference type="PANTHER" id="PTHR10157">
    <property type="entry name" value="DOPAMINE BETA HYDROXYLASE RELATED"/>
    <property type="match status" value="1"/>
</dbReference>
<evidence type="ECO:0000313" key="3">
    <source>
        <dbReference type="EMBL" id="PRP77239.1"/>
    </source>
</evidence>
<organism evidence="3 4">
    <name type="scientific">Planoprotostelium fungivorum</name>
    <dbReference type="NCBI Taxonomy" id="1890364"/>
    <lineage>
        <taxon>Eukaryota</taxon>
        <taxon>Amoebozoa</taxon>
        <taxon>Evosea</taxon>
        <taxon>Variosea</taxon>
        <taxon>Cavosteliida</taxon>
        <taxon>Cavosteliaceae</taxon>
        <taxon>Planoprotostelium</taxon>
    </lineage>
</organism>
<reference evidence="3 4" key="1">
    <citation type="journal article" date="2018" name="Genome Biol. Evol.">
        <title>Multiple Roots of Fruiting Body Formation in Amoebozoa.</title>
        <authorList>
            <person name="Hillmann F."/>
            <person name="Forbes G."/>
            <person name="Novohradska S."/>
            <person name="Ferling I."/>
            <person name="Riege K."/>
            <person name="Groth M."/>
            <person name="Westermann M."/>
            <person name="Marz M."/>
            <person name="Spaller T."/>
            <person name="Winckler T."/>
            <person name="Schaap P."/>
            <person name="Glockner G."/>
        </authorList>
    </citation>
    <scope>NUCLEOTIDE SEQUENCE [LARGE SCALE GENOMIC DNA]</scope>
    <source>
        <strain evidence="3 4">Jena</strain>
    </source>
</reference>
<protein>
    <recommendedName>
        <fullName evidence="2">DOMON domain-containing protein</fullName>
    </recommendedName>
</protein>
<dbReference type="InterPro" id="IPR045266">
    <property type="entry name" value="DOH_DOMON"/>
</dbReference>
<dbReference type="OrthoDB" id="19261at2759"/>
<sequence length="220" mass="23054">MRWLILFAIFCALVFGDASNSTDINSGTITTDGTWTAVWTKSADKTSITFNITAQTTGWVGIGFNSVGLMGGADITTSWITNNAVTIFDAYATMEAQPQPDTKSGGSNDVSAVSGSESATSTTVVFTRPMAATDKNDNAIQGKIYVLWAWGTQDGVGDASSPQFPQHERYGSVQINFGTRNNATVVGSSGTSGGQRGTAGKTLTVGWMLIFCLVAGISTM</sequence>
<proteinExistence type="predicted"/>
<dbReference type="GO" id="GO:0005615">
    <property type="term" value="C:extracellular space"/>
    <property type="evidence" value="ECO:0007669"/>
    <property type="project" value="TreeGrafter"/>
</dbReference>
<feature type="chain" id="PRO_5015165591" description="DOMON domain-containing protein" evidence="1">
    <location>
        <begin position="19"/>
        <end position="220"/>
    </location>
</feature>
<dbReference type="SMART" id="SM00664">
    <property type="entry name" value="DoH"/>
    <property type="match status" value="1"/>
</dbReference>
<evidence type="ECO:0000259" key="2">
    <source>
        <dbReference type="PROSITE" id="PS50836"/>
    </source>
</evidence>
<dbReference type="Proteomes" id="UP000241769">
    <property type="component" value="Unassembled WGS sequence"/>
</dbReference>
<dbReference type="EMBL" id="MDYQ01000272">
    <property type="protein sequence ID" value="PRP77239.1"/>
    <property type="molecule type" value="Genomic_DNA"/>
</dbReference>
<accession>A0A2P6MZU3</accession>